<evidence type="ECO:0000313" key="5">
    <source>
        <dbReference type="Proteomes" id="UP000245370"/>
    </source>
</evidence>
<dbReference type="AlphaFoldDB" id="A0A2U2XAX2"/>
<dbReference type="Pfam" id="PF18962">
    <property type="entry name" value="Por_Secre_tail"/>
    <property type="match status" value="1"/>
</dbReference>
<feature type="signal peptide" evidence="2">
    <location>
        <begin position="1"/>
        <end position="22"/>
    </location>
</feature>
<dbReference type="OrthoDB" id="6278496at2"/>
<name>A0A2U2XAX2_9FLAO</name>
<feature type="chain" id="PRO_5015688761" description="Secretion system C-terminal sorting domain-containing protein" evidence="2">
    <location>
        <begin position="23"/>
        <end position="504"/>
    </location>
</feature>
<dbReference type="EMBL" id="QFRJ01000010">
    <property type="protein sequence ID" value="PWH84851.1"/>
    <property type="molecule type" value="Genomic_DNA"/>
</dbReference>
<dbReference type="NCBIfam" id="TIGR04183">
    <property type="entry name" value="Por_Secre_tail"/>
    <property type="match status" value="1"/>
</dbReference>
<accession>A0A2U2XAX2</accession>
<dbReference type="Gene3D" id="3.40.30.10">
    <property type="entry name" value="Glutaredoxin"/>
    <property type="match status" value="1"/>
</dbReference>
<reference evidence="4 5" key="2">
    <citation type="submission" date="2018-05" db="EMBL/GenBank/DDBJ databases">
        <authorList>
            <person name="Lanie J.A."/>
            <person name="Ng W.-L."/>
            <person name="Kazmierczak K.M."/>
            <person name="Andrzejewski T.M."/>
            <person name="Davidsen T.M."/>
            <person name="Wayne K.J."/>
            <person name="Tettelin H."/>
            <person name="Glass J.I."/>
            <person name="Rusch D."/>
            <person name="Podicherti R."/>
            <person name="Tsui H.-C.T."/>
            <person name="Winkler M.E."/>
        </authorList>
    </citation>
    <scope>NUCLEOTIDE SEQUENCE [LARGE SCALE GENOMIC DNA]</scope>
    <source>
        <strain evidence="4 5">C305</strain>
    </source>
</reference>
<feature type="domain" description="Secretion system C-terminal sorting" evidence="3">
    <location>
        <begin position="426"/>
        <end position="502"/>
    </location>
</feature>
<sequence length="504" mass="53037">MKTFLRSVAVFIAASFTMNASAQIPDNGIWPAGVTFTDINGTTHDMDALLDAGKTVIIDAFADWCAPCWNYHQGHALENLYTQYGPNGTDELMVLGIEADPGEAESNISDPNTGMGDWTVGISYPQANDDAIAGIINLAYYPTVIMVCPDRSVTEVGQESTANLYAGISTCGAPASNSNDPRLIANASDNLFCAGSSANMSVVLQNFSTAPLTSATIEVMDGATSVATENWTGNLAPYDVTTIALGSVSPSGSTNYTIKITSANDDTSNDQITASVAPAPVLRVGDQTKAVNVVLAGDAYKDETGIIFDEGPLPNESFVTIHNDAAGGITTPLGFAQVGTLPQGAAPLTVTYNAVNEGCHYVVIVDSYGDGINYQMPTAELRIQGDGTSKIDVNPDFGDGIAVLFDVQFQTEVSVNTEEFASSFKVFPNPTNSVVNVEFELQNQEDVTVSIMNTVGQTVAVNNLGTVSGVQATQMDVSSLESGMYIVKVKTANGEQTKRISVIK</sequence>
<dbReference type="Proteomes" id="UP000245370">
    <property type="component" value="Unassembled WGS sequence"/>
</dbReference>
<evidence type="ECO:0000259" key="3">
    <source>
        <dbReference type="Pfam" id="PF18962"/>
    </source>
</evidence>
<dbReference type="RefSeq" id="WP_109360044.1">
    <property type="nucleotide sequence ID" value="NZ_QFRJ01000010.1"/>
</dbReference>
<protein>
    <recommendedName>
        <fullName evidence="3">Secretion system C-terminal sorting domain-containing protein</fullName>
    </recommendedName>
</protein>
<keyword evidence="1 2" id="KW-0732">Signal</keyword>
<evidence type="ECO:0000256" key="1">
    <source>
        <dbReference type="ARBA" id="ARBA00022729"/>
    </source>
</evidence>
<reference evidence="4 5" key="1">
    <citation type="submission" date="2018-05" db="EMBL/GenBank/DDBJ databases">
        <title>Brumimicrobium oceani sp. nov., isolated from coastal sediment.</title>
        <authorList>
            <person name="Kou Y."/>
        </authorList>
    </citation>
    <scope>NUCLEOTIDE SEQUENCE [LARGE SCALE GENOMIC DNA]</scope>
    <source>
        <strain evidence="4 5">C305</strain>
    </source>
</reference>
<dbReference type="SUPFAM" id="SSF52833">
    <property type="entry name" value="Thioredoxin-like"/>
    <property type="match status" value="1"/>
</dbReference>
<evidence type="ECO:0000256" key="2">
    <source>
        <dbReference type="SAM" id="SignalP"/>
    </source>
</evidence>
<organism evidence="4 5">
    <name type="scientific">Brumimicrobium oceani</name>
    <dbReference type="NCBI Taxonomy" id="2100725"/>
    <lineage>
        <taxon>Bacteria</taxon>
        <taxon>Pseudomonadati</taxon>
        <taxon>Bacteroidota</taxon>
        <taxon>Flavobacteriia</taxon>
        <taxon>Flavobacteriales</taxon>
        <taxon>Crocinitomicaceae</taxon>
        <taxon>Brumimicrobium</taxon>
    </lineage>
</organism>
<dbReference type="InterPro" id="IPR036249">
    <property type="entry name" value="Thioredoxin-like_sf"/>
</dbReference>
<dbReference type="InterPro" id="IPR026444">
    <property type="entry name" value="Secre_tail"/>
</dbReference>
<keyword evidence="5" id="KW-1185">Reference proteome</keyword>
<proteinExistence type="predicted"/>
<gene>
    <name evidence="4" type="ORF">DIT68_11950</name>
</gene>
<evidence type="ECO:0000313" key="4">
    <source>
        <dbReference type="EMBL" id="PWH84851.1"/>
    </source>
</evidence>
<comment type="caution">
    <text evidence="4">The sequence shown here is derived from an EMBL/GenBank/DDBJ whole genome shotgun (WGS) entry which is preliminary data.</text>
</comment>